<keyword evidence="4" id="KW-0902">Two-component regulatory system</keyword>
<keyword evidence="6" id="KW-0238">DNA-binding</keyword>
<feature type="domain" description="HTH araC/xylS-type" evidence="9">
    <location>
        <begin position="426"/>
        <end position="524"/>
    </location>
</feature>
<accession>A0A561DNL3</accession>
<dbReference type="Gene3D" id="3.40.50.2300">
    <property type="match status" value="1"/>
</dbReference>
<dbReference type="PRINTS" id="PR00032">
    <property type="entry name" value="HTHARAC"/>
</dbReference>
<feature type="modified residue" description="4-aspartylphosphate" evidence="8">
    <location>
        <position position="54"/>
    </location>
</feature>
<evidence type="ECO:0000313" key="11">
    <source>
        <dbReference type="EMBL" id="TWE04940.1"/>
    </source>
</evidence>
<dbReference type="PANTHER" id="PTHR42713:SF3">
    <property type="entry name" value="TRANSCRIPTIONAL REGULATORY PROTEIN HPTR"/>
    <property type="match status" value="1"/>
</dbReference>
<dbReference type="Proteomes" id="UP000319671">
    <property type="component" value="Unassembled WGS sequence"/>
</dbReference>
<dbReference type="SMART" id="SM00342">
    <property type="entry name" value="HTH_ARAC"/>
    <property type="match status" value="1"/>
</dbReference>
<dbReference type="SUPFAM" id="SSF46689">
    <property type="entry name" value="Homeodomain-like"/>
    <property type="match status" value="2"/>
</dbReference>
<comment type="subcellular location">
    <subcellularLocation>
        <location evidence="1">Cytoplasm</location>
    </subcellularLocation>
</comment>
<dbReference type="InterPro" id="IPR009057">
    <property type="entry name" value="Homeodomain-like_sf"/>
</dbReference>
<dbReference type="GO" id="GO:0043565">
    <property type="term" value="F:sequence-specific DNA binding"/>
    <property type="evidence" value="ECO:0007669"/>
    <property type="project" value="InterPro"/>
</dbReference>
<dbReference type="InterPro" id="IPR051552">
    <property type="entry name" value="HptR"/>
</dbReference>
<dbReference type="AlphaFoldDB" id="A0A561DNL3"/>
<evidence type="ECO:0000259" key="9">
    <source>
        <dbReference type="PROSITE" id="PS01124"/>
    </source>
</evidence>
<keyword evidence="12" id="KW-1185">Reference proteome</keyword>
<proteinExistence type="predicted"/>
<dbReference type="InterPro" id="IPR018062">
    <property type="entry name" value="HTH_AraC-typ_CS"/>
</dbReference>
<evidence type="ECO:0000313" key="12">
    <source>
        <dbReference type="Proteomes" id="UP000319671"/>
    </source>
</evidence>
<dbReference type="GO" id="GO:0003700">
    <property type="term" value="F:DNA-binding transcription factor activity"/>
    <property type="evidence" value="ECO:0007669"/>
    <property type="project" value="InterPro"/>
</dbReference>
<evidence type="ECO:0000256" key="3">
    <source>
        <dbReference type="ARBA" id="ARBA00022553"/>
    </source>
</evidence>
<organism evidence="11 12">
    <name type="scientific">Neobacillus bataviensis</name>
    <dbReference type="NCBI Taxonomy" id="220685"/>
    <lineage>
        <taxon>Bacteria</taxon>
        <taxon>Bacillati</taxon>
        <taxon>Bacillota</taxon>
        <taxon>Bacilli</taxon>
        <taxon>Bacillales</taxon>
        <taxon>Bacillaceae</taxon>
        <taxon>Neobacillus</taxon>
    </lineage>
</organism>
<keyword evidence="2" id="KW-0963">Cytoplasm</keyword>
<evidence type="ECO:0000256" key="5">
    <source>
        <dbReference type="ARBA" id="ARBA00023015"/>
    </source>
</evidence>
<dbReference type="Pfam" id="PF00072">
    <property type="entry name" value="Response_reg"/>
    <property type="match status" value="1"/>
</dbReference>
<dbReference type="Gene3D" id="1.10.10.60">
    <property type="entry name" value="Homeodomain-like"/>
    <property type="match status" value="2"/>
</dbReference>
<evidence type="ECO:0000256" key="1">
    <source>
        <dbReference type="ARBA" id="ARBA00004496"/>
    </source>
</evidence>
<feature type="domain" description="Response regulatory" evidence="10">
    <location>
        <begin position="2"/>
        <end position="119"/>
    </location>
</feature>
<name>A0A561DNL3_9BACI</name>
<dbReference type="SMART" id="SM00448">
    <property type="entry name" value="REC"/>
    <property type="match status" value="1"/>
</dbReference>
<comment type="caution">
    <text evidence="11">The sequence shown here is derived from an EMBL/GenBank/DDBJ whole genome shotgun (WGS) entry which is preliminary data.</text>
</comment>
<evidence type="ECO:0000256" key="8">
    <source>
        <dbReference type="PROSITE-ProRule" id="PRU00169"/>
    </source>
</evidence>
<evidence type="ECO:0000259" key="10">
    <source>
        <dbReference type="PROSITE" id="PS50110"/>
    </source>
</evidence>
<dbReference type="InterPro" id="IPR011006">
    <property type="entry name" value="CheY-like_superfamily"/>
</dbReference>
<dbReference type="GO" id="GO:0005737">
    <property type="term" value="C:cytoplasm"/>
    <property type="evidence" value="ECO:0007669"/>
    <property type="project" value="UniProtKB-SubCell"/>
</dbReference>
<dbReference type="PROSITE" id="PS01124">
    <property type="entry name" value="HTH_ARAC_FAMILY_2"/>
    <property type="match status" value="1"/>
</dbReference>
<sequence>MKVLIVDDEKHVREGINLLGEWEQNGITEIYEASNGEEAIQLIRTLRPEIIFSDMKMPKMDGTQLLEWIKENQPTSKTIVVTGYDDYHYMRKAIHFGSSDYLLKPVDPEILNQTLAKVVKEWRNEEEERNSKTTSYQLINEMKPVYRDRKLTQLLNSDNLKEELYEEFGFSKAQKYLVALVRINRKAIEAFRGDRDLTYFTLLNVMNEILEEKECGIAFRYLANKGEIVIVFWNQFTQIEELLERIYKAILNVINVSCHIAVGIEVDKRNKLMNSYQHAKEVLLNSNILADEKSKVYRQDVIQPQVLKNLFAYSSEIELAIQAGEIRAFEDLISKIEKDYTEGHYLSWAQLLQLENEYLVISNRWFEHFHITAKISRHIEYRVDPFFDQNGTFQLQDYIGRTIREVSIFLRKIKRKTVQKSNNVIYEIEKYLEANFDRDVKLQEISNHFYISREYISRKFKQEFNVNISDYIVKIRINRAKALLKNSELKIYEIANMVGYQDDKYFRKVFKKVEGVTPNEFRELHIIQK</sequence>
<evidence type="ECO:0000256" key="7">
    <source>
        <dbReference type="ARBA" id="ARBA00023163"/>
    </source>
</evidence>
<dbReference type="PROSITE" id="PS00041">
    <property type="entry name" value="HTH_ARAC_FAMILY_1"/>
    <property type="match status" value="1"/>
</dbReference>
<dbReference type="PROSITE" id="PS50110">
    <property type="entry name" value="RESPONSE_REGULATORY"/>
    <property type="match status" value="1"/>
</dbReference>
<dbReference type="EMBL" id="VIVN01000003">
    <property type="protein sequence ID" value="TWE04940.1"/>
    <property type="molecule type" value="Genomic_DNA"/>
</dbReference>
<evidence type="ECO:0000256" key="4">
    <source>
        <dbReference type="ARBA" id="ARBA00023012"/>
    </source>
</evidence>
<keyword evidence="5" id="KW-0805">Transcription regulation</keyword>
<gene>
    <name evidence="11" type="ORF">FB550_103114</name>
</gene>
<dbReference type="Pfam" id="PF12833">
    <property type="entry name" value="HTH_18"/>
    <property type="match status" value="1"/>
</dbReference>
<reference evidence="11 12" key="1">
    <citation type="submission" date="2019-06" db="EMBL/GenBank/DDBJ databases">
        <title>Sorghum-associated microbial communities from plants grown in Nebraska, USA.</title>
        <authorList>
            <person name="Schachtman D."/>
        </authorList>
    </citation>
    <scope>NUCLEOTIDE SEQUENCE [LARGE SCALE GENOMIC DNA]</scope>
    <source>
        <strain evidence="11 12">2482</strain>
    </source>
</reference>
<dbReference type="CDD" id="cd17536">
    <property type="entry name" value="REC_YesN-like"/>
    <property type="match status" value="1"/>
</dbReference>
<dbReference type="InterPro" id="IPR001789">
    <property type="entry name" value="Sig_transdc_resp-reg_receiver"/>
</dbReference>
<evidence type="ECO:0000256" key="6">
    <source>
        <dbReference type="ARBA" id="ARBA00023125"/>
    </source>
</evidence>
<keyword evidence="3 8" id="KW-0597">Phosphoprotein</keyword>
<keyword evidence="7" id="KW-0804">Transcription</keyword>
<dbReference type="InterPro" id="IPR018060">
    <property type="entry name" value="HTH_AraC"/>
</dbReference>
<evidence type="ECO:0000256" key="2">
    <source>
        <dbReference type="ARBA" id="ARBA00022490"/>
    </source>
</evidence>
<dbReference type="InterPro" id="IPR020449">
    <property type="entry name" value="Tscrpt_reg_AraC-type_HTH"/>
</dbReference>
<dbReference type="RefSeq" id="WP_144563367.1">
    <property type="nucleotide sequence ID" value="NZ_VIVN01000003.1"/>
</dbReference>
<dbReference type="GO" id="GO:0000160">
    <property type="term" value="P:phosphorelay signal transduction system"/>
    <property type="evidence" value="ECO:0007669"/>
    <property type="project" value="UniProtKB-KW"/>
</dbReference>
<dbReference type="SUPFAM" id="SSF52172">
    <property type="entry name" value="CheY-like"/>
    <property type="match status" value="1"/>
</dbReference>
<protein>
    <submittedName>
        <fullName evidence="11">Two-component system response regulator YesN</fullName>
    </submittedName>
</protein>
<dbReference type="PANTHER" id="PTHR42713">
    <property type="entry name" value="HISTIDINE KINASE-RELATED"/>
    <property type="match status" value="1"/>
</dbReference>